<accession>A0A3P8KPW0</accession>
<gene>
    <name evidence="2" type="ORF">NCTC13098_05545</name>
</gene>
<dbReference type="KEGG" id="rtg:NCTC13098_05545"/>
<protein>
    <submittedName>
        <fullName evidence="2">Uncharacterized protein</fullName>
    </submittedName>
</protein>
<name>A0A3P8KPW0_RAOTE</name>
<sequence length="104" mass="11843">MGVQRVHCRQRRQGADHQNIAVGKVNDAQDAVHHGVAERDQGIDASQHDAIDELLYECVQPIYPTMCSNYGYHPINELNCKNTDIFFLIMIANLSIFMIFNIIK</sequence>
<dbReference type="EMBL" id="LR131271">
    <property type="protein sequence ID" value="VDR29141.1"/>
    <property type="molecule type" value="Genomic_DNA"/>
</dbReference>
<reference evidence="2 3" key="1">
    <citation type="submission" date="2018-12" db="EMBL/GenBank/DDBJ databases">
        <authorList>
            <consortium name="Pathogen Informatics"/>
        </authorList>
    </citation>
    <scope>NUCLEOTIDE SEQUENCE [LARGE SCALE GENOMIC DNA]</scope>
    <source>
        <strain evidence="2 3">NCTC13098</strain>
    </source>
</reference>
<keyword evidence="1" id="KW-0812">Transmembrane</keyword>
<dbReference type="Proteomes" id="UP000274346">
    <property type="component" value="Chromosome"/>
</dbReference>
<feature type="transmembrane region" description="Helical" evidence="1">
    <location>
        <begin position="85"/>
        <end position="103"/>
    </location>
</feature>
<evidence type="ECO:0000313" key="3">
    <source>
        <dbReference type="Proteomes" id="UP000274346"/>
    </source>
</evidence>
<proteinExistence type="predicted"/>
<keyword evidence="1" id="KW-0472">Membrane</keyword>
<dbReference type="AlphaFoldDB" id="A0A3P8KPW0"/>
<organism evidence="2 3">
    <name type="scientific">Raoultella terrigena</name>
    <name type="common">Klebsiella terrigena</name>
    <dbReference type="NCBI Taxonomy" id="577"/>
    <lineage>
        <taxon>Bacteria</taxon>
        <taxon>Pseudomonadati</taxon>
        <taxon>Pseudomonadota</taxon>
        <taxon>Gammaproteobacteria</taxon>
        <taxon>Enterobacterales</taxon>
        <taxon>Enterobacteriaceae</taxon>
        <taxon>Klebsiella/Raoultella group</taxon>
        <taxon>Raoultella</taxon>
    </lineage>
</organism>
<evidence type="ECO:0000256" key="1">
    <source>
        <dbReference type="SAM" id="Phobius"/>
    </source>
</evidence>
<keyword evidence="1" id="KW-1133">Transmembrane helix</keyword>
<evidence type="ECO:0000313" key="2">
    <source>
        <dbReference type="EMBL" id="VDR29141.1"/>
    </source>
</evidence>